<dbReference type="SMART" id="SM00487">
    <property type="entry name" value="DEXDc"/>
    <property type="match status" value="1"/>
</dbReference>
<dbReference type="EMBL" id="AP022596">
    <property type="protein sequence ID" value="BBY62814.1"/>
    <property type="molecule type" value="Genomic_DNA"/>
</dbReference>
<dbReference type="InterPro" id="IPR027417">
    <property type="entry name" value="P-loop_NTPase"/>
</dbReference>
<feature type="domain" description="Helicase ATP-binding" evidence="2">
    <location>
        <begin position="38"/>
        <end position="253"/>
    </location>
</feature>
<keyword evidence="3" id="KW-0378">Hydrolase</keyword>
<protein>
    <submittedName>
        <fullName evidence="3">RNA helicase</fullName>
    </submittedName>
</protein>
<keyword evidence="4" id="KW-1185">Reference proteome</keyword>
<dbReference type="GO" id="GO:0003677">
    <property type="term" value="F:DNA binding"/>
    <property type="evidence" value="ECO:0007669"/>
    <property type="project" value="InterPro"/>
</dbReference>
<dbReference type="GO" id="GO:0005829">
    <property type="term" value="C:cytosol"/>
    <property type="evidence" value="ECO:0007669"/>
    <property type="project" value="TreeGrafter"/>
</dbReference>
<keyword evidence="3" id="KW-0347">Helicase</keyword>
<dbReference type="InterPro" id="IPR006935">
    <property type="entry name" value="Helicase/UvrB_N"/>
</dbReference>
<evidence type="ECO:0000313" key="3">
    <source>
        <dbReference type="EMBL" id="BBY62814.1"/>
    </source>
</evidence>
<keyword evidence="3" id="KW-0547">Nucleotide-binding</keyword>
<dbReference type="Pfam" id="PF04851">
    <property type="entry name" value="ResIII"/>
    <property type="match status" value="1"/>
</dbReference>
<dbReference type="InterPro" id="IPR050742">
    <property type="entry name" value="Helicase_Restrict-Modif_Enz"/>
</dbReference>
<dbReference type="PANTHER" id="PTHR47396:SF1">
    <property type="entry name" value="ATP-DEPENDENT HELICASE IRC3-RELATED"/>
    <property type="match status" value="1"/>
</dbReference>
<dbReference type="PROSITE" id="PS51192">
    <property type="entry name" value="HELICASE_ATP_BIND_1"/>
    <property type="match status" value="1"/>
</dbReference>
<dbReference type="GO" id="GO:0005524">
    <property type="term" value="F:ATP binding"/>
    <property type="evidence" value="ECO:0007669"/>
    <property type="project" value="InterPro"/>
</dbReference>
<dbReference type="RefSeq" id="WP_163746568.1">
    <property type="nucleotide sequence ID" value="NZ_AP022596.1"/>
</dbReference>
<organism evidence="3 4">
    <name type="scientific">Mycolicibacterium helvum</name>
    <dbReference type="NCBI Taxonomy" id="1534349"/>
    <lineage>
        <taxon>Bacteria</taxon>
        <taxon>Bacillati</taxon>
        <taxon>Actinomycetota</taxon>
        <taxon>Actinomycetes</taxon>
        <taxon>Mycobacteriales</taxon>
        <taxon>Mycobacteriaceae</taxon>
        <taxon>Mycolicibacterium</taxon>
    </lineage>
</organism>
<dbReference type="AlphaFoldDB" id="A0A7I7T0H3"/>
<gene>
    <name evidence="3" type="ORF">MHEL_10570</name>
</gene>
<evidence type="ECO:0000259" key="2">
    <source>
        <dbReference type="PROSITE" id="PS51192"/>
    </source>
</evidence>
<dbReference type="GO" id="GO:0004386">
    <property type="term" value="F:helicase activity"/>
    <property type="evidence" value="ECO:0007669"/>
    <property type="project" value="UniProtKB-KW"/>
</dbReference>
<name>A0A7I7T0H3_9MYCO</name>
<accession>A0A7I7T0H3</accession>
<dbReference type="Gene3D" id="3.40.50.300">
    <property type="entry name" value="P-loop containing nucleotide triphosphate hydrolases"/>
    <property type="match status" value="1"/>
</dbReference>
<proteinExistence type="predicted"/>
<dbReference type="PANTHER" id="PTHR47396">
    <property type="entry name" value="TYPE I RESTRICTION ENZYME ECOKI R PROTEIN"/>
    <property type="match status" value="1"/>
</dbReference>
<dbReference type="InterPro" id="IPR014001">
    <property type="entry name" value="Helicase_ATP-bd"/>
</dbReference>
<feature type="region of interest" description="Disordered" evidence="1">
    <location>
        <begin position="671"/>
        <end position="701"/>
    </location>
</feature>
<dbReference type="SUPFAM" id="SSF52540">
    <property type="entry name" value="P-loop containing nucleoside triphosphate hydrolases"/>
    <property type="match status" value="1"/>
</dbReference>
<evidence type="ECO:0000313" key="4">
    <source>
        <dbReference type="Proteomes" id="UP000467148"/>
    </source>
</evidence>
<feature type="compositionally biased region" description="Polar residues" evidence="1">
    <location>
        <begin position="678"/>
        <end position="697"/>
    </location>
</feature>
<evidence type="ECO:0000256" key="1">
    <source>
        <dbReference type="SAM" id="MobiDB-lite"/>
    </source>
</evidence>
<dbReference type="GO" id="GO:0016787">
    <property type="term" value="F:hydrolase activity"/>
    <property type="evidence" value="ECO:0007669"/>
    <property type="project" value="InterPro"/>
</dbReference>
<keyword evidence="3" id="KW-0067">ATP-binding</keyword>
<dbReference type="Proteomes" id="UP000467148">
    <property type="component" value="Chromosome"/>
</dbReference>
<sequence>MATAGSLAELRYRDKFRSYQFDAITMVRKYRRGVYDDAMRSEPPGAALVCHPTGTGKTAVIAGLALCAPEIGNVLVLTTREAIRDQLVRELSGNLFIGTEKFGLSATIRLPKTCYSVADSNDLASVETLFTNGCDSFEDPLKAFAQKQFDRIIGTHRHRDLSTELAQNRSVVVMTVQMLLELQRRRGPHQRKIYDALRNHVDLIVFDEGHYEPAARYSEAVRQLDKPLVLLSATPFRNDLKAFRIAAGNVALYKYQTAVEDEWIRKVTVVQRDPAPLEREFCDDVIQYCEGLWGSDYSAWTHRVIIHCEDAASITRLGEAFISRGFSGRVVGIHDTFPAPQPGSWMRKSVPSPAQSEALIWIHQYKLLEGIDDYRFQVLAFFDLLKNVRSVVQQVGRVIRKGPNDDGLAWVLDHFREQIEQSWGLYETYDASINEDQLAKTLSQQLLESFTDAQPEALYIDRKFRSLLHVRPGADEPTMTPEEIVKEVLFDRRVTLRQLEGKPTLDDLSEQVEFALAEEDYEFTRYDVSHASPHTVIYLCGKVENVGFLKTRYFAAAQLEARLIMMFPKLGIVATASTGAGSGGDGLRHLHPIRPNQLQCVVTPGAHGRVSIVSSRNTNLSNRVVRRRTIAAPSIADVPPILDEHGHVVSTVTGYDGTSVQVLDDIDDMDDEAFTDDSSVSTRSGTSQTDSGNQTGRNADVRPIRRYVGMSTGRISEQGPPLRVRAFRRWVESLTAQIASAKQYPELYGRYSSSVAAPTVGVAANNLLLDITDLTDEYRYAGDNEDEKGQPLASEDLCVERQKLTGTTTNPVSDFTVKLNQTDYNVAAAFNPVTQRYSLQSPEMDVDFVQLPGFRKRSIVRALNDTQSFNIIPDDPNVIYVHGSFFAPGLKIGNRFNPDEFYVGHCLYPSRIFKDISSEKGAFVAPGDQYDPDCLFALIDGWVQVGFDTSALDLDTDWTKRFHPQPLKFNPSLAICDDMNKETADFILADEDTDHRRVVMVHAKASSSYRKYSASAVQEVCAQAQKNTTLFSTYSLRKPPNFSHWDKPHTFPAKEKNTRKKKDRTMLTIKSRLRASTWPDVESAWDLSLSKLLRNPLTSKEIWIVLGNMLSAKTLAAELAKQNPNPEALQLNHLLQTTIAAGASVGAKTRIFCAP</sequence>
<reference evidence="3 4" key="1">
    <citation type="journal article" date="2019" name="Emerg. Microbes Infect.">
        <title>Comprehensive subspecies identification of 175 nontuberculous mycobacteria species based on 7547 genomic profiles.</title>
        <authorList>
            <person name="Matsumoto Y."/>
            <person name="Kinjo T."/>
            <person name="Motooka D."/>
            <person name="Nabeya D."/>
            <person name="Jung N."/>
            <person name="Uechi K."/>
            <person name="Horii T."/>
            <person name="Iida T."/>
            <person name="Fujita J."/>
            <person name="Nakamura S."/>
        </authorList>
    </citation>
    <scope>NUCLEOTIDE SEQUENCE [LARGE SCALE GENOMIC DNA]</scope>
    <source>
        <strain evidence="3 4">JCM 30396</strain>
    </source>
</reference>
<dbReference type="KEGG" id="mhev:MHEL_10570"/>